<accession>A0A3R6HKV3</accession>
<dbReference type="SUPFAM" id="SSF89550">
    <property type="entry name" value="PHP domain-like"/>
    <property type="match status" value="1"/>
</dbReference>
<organism evidence="2 4">
    <name type="scientific">Roseburia intestinalis</name>
    <dbReference type="NCBI Taxonomy" id="166486"/>
    <lineage>
        <taxon>Bacteria</taxon>
        <taxon>Bacillati</taxon>
        <taxon>Bacillota</taxon>
        <taxon>Clostridia</taxon>
        <taxon>Lachnospirales</taxon>
        <taxon>Lachnospiraceae</taxon>
        <taxon>Roseburia</taxon>
    </lineage>
</organism>
<proteinExistence type="predicted"/>
<evidence type="ECO:0000313" key="3">
    <source>
        <dbReference type="Proteomes" id="UP000283513"/>
    </source>
</evidence>
<dbReference type="InterPro" id="IPR016195">
    <property type="entry name" value="Pol/histidinol_Pase-like"/>
</dbReference>
<dbReference type="InterPro" id="IPR027417">
    <property type="entry name" value="P-loop_NTPase"/>
</dbReference>
<reference evidence="3 4" key="1">
    <citation type="submission" date="2018-08" db="EMBL/GenBank/DDBJ databases">
        <title>A genome reference for cultivated species of the human gut microbiota.</title>
        <authorList>
            <person name="Zou Y."/>
            <person name="Xue W."/>
            <person name="Luo G."/>
        </authorList>
    </citation>
    <scope>NUCLEOTIDE SEQUENCE [LARGE SCALE GENOMIC DNA]</scope>
    <source>
        <strain evidence="2 4">AF31-21AC</strain>
        <strain evidence="1 3">AM37-1AC</strain>
    </source>
</reference>
<evidence type="ECO:0000313" key="1">
    <source>
        <dbReference type="EMBL" id="RHC16123.1"/>
    </source>
</evidence>
<dbReference type="RefSeq" id="WP_118488663.1">
    <property type="nucleotide sequence ID" value="NZ_CP097279.1"/>
</dbReference>
<dbReference type="EMBL" id="QRQN01000009">
    <property type="protein sequence ID" value="RHN08411.1"/>
    <property type="molecule type" value="Genomic_DNA"/>
</dbReference>
<dbReference type="Gene3D" id="3.20.20.140">
    <property type="entry name" value="Metal-dependent hydrolases"/>
    <property type="match status" value="1"/>
</dbReference>
<dbReference type="Proteomes" id="UP000283586">
    <property type="component" value="Unassembled WGS sequence"/>
</dbReference>
<dbReference type="Proteomes" id="UP000283513">
    <property type="component" value="Unassembled WGS sequence"/>
</dbReference>
<protein>
    <submittedName>
        <fullName evidence="2">Uncharacterized protein</fullName>
    </submittedName>
</protein>
<dbReference type="EMBL" id="QSHO01000010">
    <property type="protein sequence ID" value="RHC16123.1"/>
    <property type="molecule type" value="Genomic_DNA"/>
</dbReference>
<dbReference type="SUPFAM" id="SSF52540">
    <property type="entry name" value="P-loop containing nucleoside triphosphate hydrolases"/>
    <property type="match status" value="1"/>
</dbReference>
<comment type="caution">
    <text evidence="2">The sequence shown here is derived from an EMBL/GenBank/DDBJ whole genome shotgun (WGS) entry which is preliminary data.</text>
</comment>
<evidence type="ECO:0000313" key="4">
    <source>
        <dbReference type="Proteomes" id="UP000283586"/>
    </source>
</evidence>
<dbReference type="AlphaFoldDB" id="A0A3R6HKV3"/>
<sequence length="778" mass="90443">MDKILREPNIWDLHIHTPLGTPTKKNYGGVSAEEFVDELIKIYRNEDKKIGMISFTDHNKINVEAYEAFRNKSDIAIIPGIEVDVYLTEGAKDSKHIIFYFDEKELSNISDLQKLIEGYIKKKEKVYFEDFVMYLIENKKKFAVSPHAFKQGKRGINYEWTTEDTADRGTSEFSGLFFPFWEAGGKSDICKAIEFLKEQSGEEENQQAVIAFSDSADYKKIKDYIENPHQYFLCLNSFKGLLLAGSDRSRIIYEYEDRPKNNPSEKIKKIILSNDLKKINQKNKIELQLSDRLNVIVGGRGKGKSALLDAIVYKIDNRKIEDRSRASFVKKFDMQITNFNDTELASDTNIVYFSQSYINKLFDGNSQEKFEKFFEKQFAESESVSSGISDIKMILERTEEISSVDDLNVADDLKNIVSIGKKLTNLSIKNKKTKKVPLYSECHGYDKCIRDLLPQNSEIWDEQLQNAFKQFIEQLVENIAKYNYNTLFETKFAQLMKNKIEEEKRKKSRIDKMKGDSKERIEQKLKFLYSKELERIRQINKLYKIEKSKTQVDIQYAKCSGEKDNKFFFVSVANKEHPVEYAKRMIIEAVNKSKYKGFEKKEIDEIFKVYATSQELNENIKDSITFFELEKKIENLEELKAEKVQRIIYKSGEEFINLHNTSPGTQTNAVMEFILHTDSTVPLFIDQPEDNIDNEARYTQLTRWIRNQKYKRQIILVTHDANVVINGDAECVIIANHTSDKFSYEYGALEYGDVLDSAAVILDGGKTAIHRRMEKYGE</sequence>
<dbReference type="Gene3D" id="3.40.50.300">
    <property type="entry name" value="P-loop containing nucleotide triphosphate hydrolases"/>
    <property type="match status" value="1"/>
</dbReference>
<gene>
    <name evidence="1" type="ORF">DW856_11805</name>
    <name evidence="2" type="ORF">DWZ31_08835</name>
</gene>
<evidence type="ECO:0000313" key="2">
    <source>
        <dbReference type="EMBL" id="RHN08411.1"/>
    </source>
</evidence>
<name>A0A3R6HKV3_9FIRM</name>